<evidence type="ECO:0000259" key="12">
    <source>
        <dbReference type="Pfam" id="PF07715"/>
    </source>
</evidence>
<dbReference type="GO" id="GO:0009279">
    <property type="term" value="C:cell outer membrane"/>
    <property type="evidence" value="ECO:0007669"/>
    <property type="project" value="UniProtKB-SubCell"/>
</dbReference>
<accession>A0A3S3SSU3</accession>
<dbReference type="InterPro" id="IPR012910">
    <property type="entry name" value="Plug_dom"/>
</dbReference>
<evidence type="ECO:0000256" key="4">
    <source>
        <dbReference type="ARBA" id="ARBA00022692"/>
    </source>
</evidence>
<dbReference type="Pfam" id="PF13715">
    <property type="entry name" value="CarbopepD_reg_2"/>
    <property type="match status" value="1"/>
</dbReference>
<feature type="domain" description="TonB-dependent receptor plug" evidence="12">
    <location>
        <begin position="123"/>
        <end position="226"/>
    </location>
</feature>
<evidence type="ECO:0000256" key="2">
    <source>
        <dbReference type="ARBA" id="ARBA00022448"/>
    </source>
</evidence>
<dbReference type="SUPFAM" id="SSF49464">
    <property type="entry name" value="Carboxypeptidase regulatory domain-like"/>
    <property type="match status" value="1"/>
</dbReference>
<proteinExistence type="inferred from homology"/>
<dbReference type="InterPro" id="IPR036942">
    <property type="entry name" value="Beta-barrel_TonB_sf"/>
</dbReference>
<protein>
    <submittedName>
        <fullName evidence="13">TonB-dependent receptor</fullName>
    </submittedName>
</protein>
<reference evidence="13 14" key="1">
    <citation type="submission" date="2018-06" db="EMBL/GenBank/DDBJ databases">
        <title>Pedobacter endophyticus sp. nov., an endophytic bacterium isolated from a leaf of Triticum aestivum.</title>
        <authorList>
            <person name="Zhang L."/>
        </authorList>
    </citation>
    <scope>NUCLEOTIDE SEQUENCE [LARGE SCALE GENOMIC DNA]</scope>
    <source>
        <strain evidence="13 14">CM134L-2</strain>
    </source>
</reference>
<name>A0A3S3SSU3_9SPHI</name>
<evidence type="ECO:0000256" key="10">
    <source>
        <dbReference type="SAM" id="SignalP"/>
    </source>
</evidence>
<dbReference type="Pfam" id="PF00593">
    <property type="entry name" value="TonB_dep_Rec_b-barrel"/>
    <property type="match status" value="1"/>
</dbReference>
<dbReference type="InterPro" id="IPR039426">
    <property type="entry name" value="TonB-dep_rcpt-like"/>
</dbReference>
<keyword evidence="10" id="KW-0732">Signal</keyword>
<evidence type="ECO:0000256" key="5">
    <source>
        <dbReference type="ARBA" id="ARBA00023077"/>
    </source>
</evidence>
<evidence type="ECO:0000256" key="7">
    <source>
        <dbReference type="ARBA" id="ARBA00023237"/>
    </source>
</evidence>
<dbReference type="InterPro" id="IPR000531">
    <property type="entry name" value="Beta-barrel_TonB"/>
</dbReference>
<dbReference type="CDD" id="cd01347">
    <property type="entry name" value="ligand_gated_channel"/>
    <property type="match status" value="1"/>
</dbReference>
<dbReference type="PANTHER" id="PTHR30069">
    <property type="entry name" value="TONB-DEPENDENT OUTER MEMBRANE RECEPTOR"/>
    <property type="match status" value="1"/>
</dbReference>
<dbReference type="AlphaFoldDB" id="A0A3S3SSU3"/>
<comment type="similarity">
    <text evidence="8 9">Belongs to the TonB-dependent receptor family.</text>
</comment>
<dbReference type="OrthoDB" id="9764669at2"/>
<keyword evidence="14" id="KW-1185">Reference proteome</keyword>
<evidence type="ECO:0000313" key="14">
    <source>
        <dbReference type="Proteomes" id="UP000284120"/>
    </source>
</evidence>
<dbReference type="EMBL" id="SAYW01000002">
    <property type="protein sequence ID" value="RWU08565.1"/>
    <property type="molecule type" value="Genomic_DNA"/>
</dbReference>
<evidence type="ECO:0000256" key="8">
    <source>
        <dbReference type="PROSITE-ProRule" id="PRU01360"/>
    </source>
</evidence>
<keyword evidence="3 8" id="KW-1134">Transmembrane beta strand</keyword>
<evidence type="ECO:0000256" key="6">
    <source>
        <dbReference type="ARBA" id="ARBA00023136"/>
    </source>
</evidence>
<dbReference type="GO" id="GO:0044718">
    <property type="term" value="P:siderophore transmembrane transport"/>
    <property type="evidence" value="ECO:0007669"/>
    <property type="project" value="TreeGrafter"/>
</dbReference>
<keyword evidence="6 8" id="KW-0472">Membrane</keyword>
<evidence type="ECO:0000313" key="13">
    <source>
        <dbReference type="EMBL" id="RWU08565.1"/>
    </source>
</evidence>
<comment type="subcellular location">
    <subcellularLocation>
        <location evidence="1 8">Cell outer membrane</location>
        <topology evidence="1 8">Multi-pass membrane protein</topology>
    </subcellularLocation>
</comment>
<gene>
    <name evidence="13" type="ORF">DPV69_09345</name>
</gene>
<dbReference type="SUPFAM" id="SSF56935">
    <property type="entry name" value="Porins"/>
    <property type="match status" value="1"/>
</dbReference>
<evidence type="ECO:0000256" key="3">
    <source>
        <dbReference type="ARBA" id="ARBA00022452"/>
    </source>
</evidence>
<keyword evidence="2 8" id="KW-0813">Transport</keyword>
<keyword evidence="4 8" id="KW-0812">Transmembrane</keyword>
<dbReference type="RefSeq" id="WP_113647080.1">
    <property type="nucleotide sequence ID" value="NZ_QMHN01000002.1"/>
</dbReference>
<dbReference type="InterPro" id="IPR037066">
    <property type="entry name" value="Plug_dom_sf"/>
</dbReference>
<evidence type="ECO:0000256" key="9">
    <source>
        <dbReference type="RuleBase" id="RU003357"/>
    </source>
</evidence>
<evidence type="ECO:0000259" key="11">
    <source>
        <dbReference type="Pfam" id="PF00593"/>
    </source>
</evidence>
<dbReference type="Gene3D" id="2.40.170.20">
    <property type="entry name" value="TonB-dependent receptor, beta-barrel domain"/>
    <property type="match status" value="1"/>
</dbReference>
<feature type="signal peptide" evidence="10">
    <location>
        <begin position="1"/>
        <end position="20"/>
    </location>
</feature>
<dbReference type="GO" id="GO:0015344">
    <property type="term" value="F:siderophore uptake transmembrane transporter activity"/>
    <property type="evidence" value="ECO:0007669"/>
    <property type="project" value="TreeGrafter"/>
</dbReference>
<dbReference type="Pfam" id="PF07715">
    <property type="entry name" value="Plug"/>
    <property type="match status" value="1"/>
</dbReference>
<dbReference type="Gene3D" id="2.170.130.10">
    <property type="entry name" value="TonB-dependent receptor, plug domain"/>
    <property type="match status" value="1"/>
</dbReference>
<keyword evidence="13" id="KW-0675">Receptor</keyword>
<keyword evidence="7 8" id="KW-0998">Cell outer membrane</keyword>
<feature type="domain" description="TonB-dependent receptor-like beta-barrel" evidence="11">
    <location>
        <begin position="316"/>
        <end position="721"/>
    </location>
</feature>
<dbReference type="PANTHER" id="PTHR30069:SF57">
    <property type="entry name" value="TONB-DEPENDENT RECEPTOR"/>
    <property type="match status" value="1"/>
</dbReference>
<dbReference type="InterPro" id="IPR008969">
    <property type="entry name" value="CarboxyPept-like_regulatory"/>
</dbReference>
<sequence>MKNTLLLALTFILGLNFALAQEQTVKLHGKILTADGLPAWGLSLSIKNTKNVAYTDREGVFAISAPAGNSVLVIKSSVSHQEQEVAVEAAVDKVLATITIKEKSYELNEVVVTGQYEPQSMKNAVYKVRTINAEKIKLRAATNIQQILNTEFGFRFSNDLTLGVSNVEMMGMSGRNVKILLDGVPLVDRSDLKEALNQIDINTVERIEIVEGPMSVVYGTDALAGVINIITKGKSGARFGVSARIQEETAGNEYEAFNGKGNHNKNVSVNWQNNGWSAMAGFSNNTFGGWNVPSKTATRDEVNAIQFWKPKDQYLANARVGYTNAKFNIWYRADFVNEDITSRGGINPNYTVVTQTYTTDRLNNQLHANWNFNKKLSLTMVGGYTNLQRKTKTTQYNFATGAESLTTGAGEQDVAKFNATLFRATLQYRISDLIAVQPGVEINREGASGQRIKGDPVINDYAFFASAEIKPLTVLKLRPAVRLIKNSVYDAPAAVPSLNAMLNLTQQLDLRVGYGRGFRAPALRELYFDFFDASHSIMGNENLKAEKSNSFDASLTWSAIRKSNLQFTTTLAGFYNHFYDRIEYGQYENDPTVTTLINISKYKTTGFSLDNTFNYRDLQLNLGFSYIGRYNELTQGSFGDEVPQFSWTPEFFSNVIYTLPKIKGSVSLAFKHTGSRPSYQINSANPNEVRLAKVGSFTWTDLMINKTINKYLMLNAGVKNLFDITTLTNTATASGGAHSSGGGVVPYSYGRSYVLGLAFNWDKY</sequence>
<keyword evidence="5 9" id="KW-0798">TonB box</keyword>
<feature type="chain" id="PRO_5018693708" evidence="10">
    <location>
        <begin position="21"/>
        <end position="764"/>
    </location>
</feature>
<organism evidence="13 14">
    <name type="scientific">Pedobacter chitinilyticus</name>
    <dbReference type="NCBI Taxonomy" id="2233776"/>
    <lineage>
        <taxon>Bacteria</taxon>
        <taxon>Pseudomonadati</taxon>
        <taxon>Bacteroidota</taxon>
        <taxon>Sphingobacteriia</taxon>
        <taxon>Sphingobacteriales</taxon>
        <taxon>Sphingobacteriaceae</taxon>
        <taxon>Pedobacter</taxon>
    </lineage>
</organism>
<evidence type="ECO:0000256" key="1">
    <source>
        <dbReference type="ARBA" id="ARBA00004571"/>
    </source>
</evidence>
<comment type="caution">
    <text evidence="13">The sequence shown here is derived from an EMBL/GenBank/DDBJ whole genome shotgun (WGS) entry which is preliminary data.</text>
</comment>
<dbReference type="PROSITE" id="PS52016">
    <property type="entry name" value="TONB_DEPENDENT_REC_3"/>
    <property type="match status" value="1"/>
</dbReference>
<dbReference type="Proteomes" id="UP000284120">
    <property type="component" value="Unassembled WGS sequence"/>
</dbReference>